<dbReference type="OrthoDB" id="5856426at2759"/>
<gene>
    <name evidence="3" type="ORF">CAEBREN_28324</name>
</gene>
<keyword evidence="1" id="KW-0732">Signal</keyword>
<dbReference type="AlphaFoldDB" id="G0P5A1"/>
<protein>
    <recommendedName>
        <fullName evidence="2">SXP/RAL-2 family protein Ani s 5-like cation-binding domain-containing protein</fullName>
    </recommendedName>
</protein>
<feature type="chain" id="PRO_5003406302" description="SXP/RAL-2 family protein Ani s 5-like cation-binding domain-containing protein" evidence="1">
    <location>
        <begin position="21"/>
        <end position="382"/>
    </location>
</feature>
<dbReference type="Proteomes" id="UP000008068">
    <property type="component" value="Unassembled WGS sequence"/>
</dbReference>
<evidence type="ECO:0000256" key="1">
    <source>
        <dbReference type="SAM" id="SignalP"/>
    </source>
</evidence>
<evidence type="ECO:0000313" key="3">
    <source>
        <dbReference type="EMBL" id="EGT45387.1"/>
    </source>
</evidence>
<organism evidence="4">
    <name type="scientific">Caenorhabditis brenneri</name>
    <name type="common">Nematode worm</name>
    <dbReference type="NCBI Taxonomy" id="135651"/>
    <lineage>
        <taxon>Eukaryota</taxon>
        <taxon>Metazoa</taxon>
        <taxon>Ecdysozoa</taxon>
        <taxon>Nematoda</taxon>
        <taxon>Chromadorea</taxon>
        <taxon>Rhabditida</taxon>
        <taxon>Rhabditina</taxon>
        <taxon>Rhabditomorpha</taxon>
        <taxon>Rhabditoidea</taxon>
        <taxon>Rhabditidae</taxon>
        <taxon>Peloderinae</taxon>
        <taxon>Caenorhabditis</taxon>
    </lineage>
</organism>
<sequence>MTYSTKVPLLVLLISITVFAGPRGGGGPGRRHGPPMGPPFLQNVTEEGRRAFFDIMRNWNLTLAEMETQTQQWAQTYGVQDAYNQFEANMTAHKEEVKQNVTRVVSQLSQAQSALEQVMDNKNQRLTLSSLSHSPLCLPSGSVNDIAKMFSSLAETILNLQNHNSIVNEKLTSLLDKVAILEEQVKVQSIQPNIDLKLPSTMAKSFAQVVSSSVASTIAAPESQISLMKAASYASTEDARKANVIVKNVDLTEDAIKSELVQTIAKDCGTSTPSVFLLPQTAKGPPIVRLTFKNREEASKVLIKFNSIKASIQGCLNASPRPDLTKPELLKYRQSWKTVIKLNNEAMETLYTVRNLEVTKIVYNANQKPWPWTRKHSIEETI</sequence>
<dbReference type="PANTHER" id="PTHR21593:SF18">
    <property type="entry name" value="SXP_RAL-2 FAMILY PROTEIN ANI S 5-LIKE CATION-BINDING DOMAIN-CONTAINING PROTEIN"/>
    <property type="match status" value="1"/>
</dbReference>
<feature type="domain" description="SXP/RAL-2 family protein Ani s 5-like cation-binding" evidence="2">
    <location>
        <begin position="47"/>
        <end position="124"/>
    </location>
</feature>
<keyword evidence="4" id="KW-1185">Reference proteome</keyword>
<dbReference type="Pfam" id="PF02520">
    <property type="entry name" value="ANIS5_cation-bd"/>
    <property type="match status" value="1"/>
</dbReference>
<dbReference type="InParanoid" id="G0P5A1"/>
<dbReference type="eggNOG" id="ENOG502R13R">
    <property type="taxonomic scope" value="Eukaryota"/>
</dbReference>
<evidence type="ECO:0000259" key="2">
    <source>
        <dbReference type="Pfam" id="PF02520"/>
    </source>
</evidence>
<proteinExistence type="predicted"/>
<name>G0P5A1_CAEBE</name>
<dbReference type="HOGENOM" id="CLU_724081_0_0_1"/>
<dbReference type="EMBL" id="GL380078">
    <property type="protein sequence ID" value="EGT45387.1"/>
    <property type="molecule type" value="Genomic_DNA"/>
</dbReference>
<accession>G0P5A1</accession>
<dbReference type="InterPro" id="IPR003677">
    <property type="entry name" value="ANIS5_cation-bd"/>
</dbReference>
<evidence type="ECO:0000313" key="4">
    <source>
        <dbReference type="Proteomes" id="UP000008068"/>
    </source>
</evidence>
<dbReference type="InterPro" id="IPR052823">
    <property type="entry name" value="SXP/RAL-2_related"/>
</dbReference>
<dbReference type="STRING" id="135651.G0P5A1"/>
<dbReference type="PANTHER" id="PTHR21593">
    <property type="entry name" value="PRION-LIKE- Q/N-RICH -DOMAIN-BEARING PROTEIN PROTEIN"/>
    <property type="match status" value="1"/>
</dbReference>
<reference evidence="4" key="1">
    <citation type="submission" date="2011-07" db="EMBL/GenBank/DDBJ databases">
        <authorList>
            <consortium name="Caenorhabditis brenneri Sequencing and Analysis Consortium"/>
            <person name="Wilson R.K."/>
        </authorList>
    </citation>
    <scope>NUCLEOTIDE SEQUENCE [LARGE SCALE GENOMIC DNA]</scope>
    <source>
        <strain evidence="4">PB2801</strain>
    </source>
</reference>
<feature type="signal peptide" evidence="1">
    <location>
        <begin position="1"/>
        <end position="20"/>
    </location>
</feature>